<sequence length="191" mass="21576">MDFARQEAIHLEADKPKEEPKAPKAARPSQPSREEEIVEALNRLMLRLTQTGKVASMTLKSFGTPVQGPKIKHGTMNPKTYDLLVKGSTAGPGYIPNPPLRILIKRVVDQPQVLTTKTPPDEQILYHENATPRKWGAVPWVYSTEPGKREMDAKRLKARGHRQSTHSFKQPPTQQWRMVQARPATKKETDS</sequence>
<evidence type="ECO:0000313" key="2">
    <source>
        <dbReference type="EMBL" id="GAA0143526.1"/>
    </source>
</evidence>
<evidence type="ECO:0000313" key="3">
    <source>
        <dbReference type="Proteomes" id="UP001454036"/>
    </source>
</evidence>
<comment type="caution">
    <text evidence="2">The sequence shown here is derived from an EMBL/GenBank/DDBJ whole genome shotgun (WGS) entry which is preliminary data.</text>
</comment>
<reference evidence="2 3" key="1">
    <citation type="submission" date="2024-01" db="EMBL/GenBank/DDBJ databases">
        <title>The complete chloroplast genome sequence of Lithospermum erythrorhizon: insights into the phylogenetic relationship among Boraginaceae species and the maternal lineages of purple gromwells.</title>
        <authorList>
            <person name="Okada T."/>
            <person name="Watanabe K."/>
        </authorList>
    </citation>
    <scope>NUCLEOTIDE SEQUENCE [LARGE SCALE GENOMIC DNA]</scope>
</reference>
<protein>
    <submittedName>
        <fullName evidence="2">Uncharacterized protein</fullName>
    </submittedName>
</protein>
<name>A0AAV3NYM7_LITER</name>
<feature type="compositionally biased region" description="Basic and acidic residues" evidence="1">
    <location>
        <begin position="1"/>
        <end position="22"/>
    </location>
</feature>
<feature type="region of interest" description="Disordered" evidence="1">
    <location>
        <begin position="146"/>
        <end position="191"/>
    </location>
</feature>
<dbReference type="AlphaFoldDB" id="A0AAV3NYM7"/>
<keyword evidence="3" id="KW-1185">Reference proteome</keyword>
<accession>A0AAV3NYM7</accession>
<feature type="compositionally biased region" description="Basic and acidic residues" evidence="1">
    <location>
        <begin position="146"/>
        <end position="155"/>
    </location>
</feature>
<feature type="region of interest" description="Disordered" evidence="1">
    <location>
        <begin position="1"/>
        <end position="34"/>
    </location>
</feature>
<gene>
    <name evidence="2" type="ORF">LIER_04192</name>
</gene>
<proteinExistence type="predicted"/>
<dbReference type="EMBL" id="BAABME010000527">
    <property type="protein sequence ID" value="GAA0143526.1"/>
    <property type="molecule type" value="Genomic_DNA"/>
</dbReference>
<dbReference type="Proteomes" id="UP001454036">
    <property type="component" value="Unassembled WGS sequence"/>
</dbReference>
<organism evidence="2 3">
    <name type="scientific">Lithospermum erythrorhizon</name>
    <name type="common">Purple gromwell</name>
    <name type="synonym">Lithospermum officinale var. erythrorhizon</name>
    <dbReference type="NCBI Taxonomy" id="34254"/>
    <lineage>
        <taxon>Eukaryota</taxon>
        <taxon>Viridiplantae</taxon>
        <taxon>Streptophyta</taxon>
        <taxon>Embryophyta</taxon>
        <taxon>Tracheophyta</taxon>
        <taxon>Spermatophyta</taxon>
        <taxon>Magnoliopsida</taxon>
        <taxon>eudicotyledons</taxon>
        <taxon>Gunneridae</taxon>
        <taxon>Pentapetalae</taxon>
        <taxon>asterids</taxon>
        <taxon>lamiids</taxon>
        <taxon>Boraginales</taxon>
        <taxon>Boraginaceae</taxon>
        <taxon>Boraginoideae</taxon>
        <taxon>Lithospermeae</taxon>
        <taxon>Lithospermum</taxon>
    </lineage>
</organism>
<feature type="compositionally biased region" description="Polar residues" evidence="1">
    <location>
        <begin position="165"/>
        <end position="177"/>
    </location>
</feature>
<evidence type="ECO:0000256" key="1">
    <source>
        <dbReference type="SAM" id="MobiDB-lite"/>
    </source>
</evidence>